<name>A0AAN8XZH8_SOLBU</name>
<evidence type="ECO:0000313" key="2">
    <source>
        <dbReference type="Proteomes" id="UP001371456"/>
    </source>
</evidence>
<dbReference type="Proteomes" id="UP001371456">
    <property type="component" value="Unassembled WGS sequence"/>
</dbReference>
<gene>
    <name evidence="1" type="ORF">RDI58_028964</name>
</gene>
<proteinExistence type="predicted"/>
<protein>
    <submittedName>
        <fullName evidence="1">Uncharacterized protein</fullName>
    </submittedName>
</protein>
<accession>A0AAN8XZH8</accession>
<evidence type="ECO:0000313" key="1">
    <source>
        <dbReference type="EMBL" id="KAK6773726.1"/>
    </source>
</evidence>
<dbReference type="AlphaFoldDB" id="A0AAN8XZH8"/>
<sequence length="153" mass="17253">MKATSGATLNTSMFTNKRAFGLLSQEPCSLKLDKFAPADIDEINSKAFNKAGEEGDLIIPPCFKYSSDLPNLSNIDIVQYRLEFHTECIEDHRSAIALAKPIDRNLLPLNSHSHQNQFLARSVMRNTSSNWKMKLLIKVLMDSRSEIRSCKAH</sequence>
<dbReference type="EMBL" id="JBANQN010000012">
    <property type="protein sequence ID" value="KAK6773726.1"/>
    <property type="molecule type" value="Genomic_DNA"/>
</dbReference>
<organism evidence="1 2">
    <name type="scientific">Solanum bulbocastanum</name>
    <name type="common">Wild potato</name>
    <dbReference type="NCBI Taxonomy" id="147425"/>
    <lineage>
        <taxon>Eukaryota</taxon>
        <taxon>Viridiplantae</taxon>
        <taxon>Streptophyta</taxon>
        <taxon>Embryophyta</taxon>
        <taxon>Tracheophyta</taxon>
        <taxon>Spermatophyta</taxon>
        <taxon>Magnoliopsida</taxon>
        <taxon>eudicotyledons</taxon>
        <taxon>Gunneridae</taxon>
        <taxon>Pentapetalae</taxon>
        <taxon>asterids</taxon>
        <taxon>lamiids</taxon>
        <taxon>Solanales</taxon>
        <taxon>Solanaceae</taxon>
        <taxon>Solanoideae</taxon>
        <taxon>Solaneae</taxon>
        <taxon>Solanum</taxon>
    </lineage>
</organism>
<keyword evidence="2" id="KW-1185">Reference proteome</keyword>
<comment type="caution">
    <text evidence="1">The sequence shown here is derived from an EMBL/GenBank/DDBJ whole genome shotgun (WGS) entry which is preliminary data.</text>
</comment>
<reference evidence="1 2" key="1">
    <citation type="submission" date="2024-02" db="EMBL/GenBank/DDBJ databases">
        <title>de novo genome assembly of Solanum bulbocastanum strain 11H21.</title>
        <authorList>
            <person name="Hosaka A.J."/>
        </authorList>
    </citation>
    <scope>NUCLEOTIDE SEQUENCE [LARGE SCALE GENOMIC DNA]</scope>
    <source>
        <tissue evidence="1">Young leaves</tissue>
    </source>
</reference>